<keyword evidence="3" id="KW-0378">Hydrolase</keyword>
<protein>
    <submittedName>
        <fullName evidence="5">Unannotated protein</fullName>
    </submittedName>
</protein>
<dbReference type="GO" id="GO:0006508">
    <property type="term" value="P:proteolysis"/>
    <property type="evidence" value="ECO:0007669"/>
    <property type="project" value="UniProtKB-KW"/>
</dbReference>
<dbReference type="InterPro" id="IPR036034">
    <property type="entry name" value="PDZ_sf"/>
</dbReference>
<evidence type="ECO:0000259" key="4">
    <source>
        <dbReference type="PROSITE" id="PS50106"/>
    </source>
</evidence>
<dbReference type="PROSITE" id="PS50106">
    <property type="entry name" value="PDZ"/>
    <property type="match status" value="1"/>
</dbReference>
<dbReference type="GO" id="GO:0004252">
    <property type="term" value="F:serine-type endopeptidase activity"/>
    <property type="evidence" value="ECO:0007669"/>
    <property type="project" value="InterPro"/>
</dbReference>
<dbReference type="InterPro" id="IPR051201">
    <property type="entry name" value="Chloro_Bact_Ser_Proteases"/>
</dbReference>
<dbReference type="SUPFAM" id="SSF50156">
    <property type="entry name" value="PDZ domain-like"/>
    <property type="match status" value="1"/>
</dbReference>
<dbReference type="Pfam" id="PF13180">
    <property type="entry name" value="PDZ_2"/>
    <property type="match status" value="1"/>
</dbReference>
<evidence type="ECO:0000256" key="2">
    <source>
        <dbReference type="ARBA" id="ARBA00022670"/>
    </source>
</evidence>
<dbReference type="PRINTS" id="PR00834">
    <property type="entry name" value="PROTEASES2C"/>
</dbReference>
<evidence type="ECO:0000256" key="3">
    <source>
        <dbReference type="ARBA" id="ARBA00022801"/>
    </source>
</evidence>
<reference evidence="5" key="1">
    <citation type="submission" date="2020-05" db="EMBL/GenBank/DDBJ databases">
        <authorList>
            <person name="Chiriac C."/>
            <person name="Salcher M."/>
            <person name="Ghai R."/>
            <person name="Kavagutti S V."/>
        </authorList>
    </citation>
    <scope>NUCLEOTIDE SEQUENCE</scope>
</reference>
<accession>A0A6J6D648</accession>
<dbReference type="InterPro" id="IPR001478">
    <property type="entry name" value="PDZ"/>
</dbReference>
<dbReference type="Gene3D" id="2.40.10.10">
    <property type="entry name" value="Trypsin-like serine proteases"/>
    <property type="match status" value="2"/>
</dbReference>
<name>A0A6J6D648_9ZZZZ</name>
<dbReference type="AlphaFoldDB" id="A0A6J6D648"/>
<dbReference type="InterPro" id="IPR001940">
    <property type="entry name" value="Peptidase_S1C"/>
</dbReference>
<dbReference type="SUPFAM" id="SSF50494">
    <property type="entry name" value="Trypsin-like serine proteases"/>
    <property type="match status" value="1"/>
</dbReference>
<dbReference type="EMBL" id="CAEZSR010000053">
    <property type="protein sequence ID" value="CAB4559272.1"/>
    <property type="molecule type" value="Genomic_DNA"/>
</dbReference>
<dbReference type="Pfam" id="PF13365">
    <property type="entry name" value="Trypsin_2"/>
    <property type="match status" value="1"/>
</dbReference>
<keyword evidence="2" id="KW-0645">Protease</keyword>
<feature type="domain" description="PDZ" evidence="4">
    <location>
        <begin position="252"/>
        <end position="314"/>
    </location>
</feature>
<dbReference type="InterPro" id="IPR043504">
    <property type="entry name" value="Peptidase_S1_PA_chymotrypsin"/>
</dbReference>
<dbReference type="PANTHER" id="PTHR43343">
    <property type="entry name" value="PEPTIDASE S12"/>
    <property type="match status" value="1"/>
</dbReference>
<proteinExistence type="inferred from homology"/>
<dbReference type="PANTHER" id="PTHR43343:SF3">
    <property type="entry name" value="PROTEASE DO-LIKE 8, CHLOROPLASTIC"/>
    <property type="match status" value="1"/>
</dbReference>
<dbReference type="SMART" id="SM00228">
    <property type="entry name" value="PDZ"/>
    <property type="match status" value="1"/>
</dbReference>
<dbReference type="InterPro" id="IPR009003">
    <property type="entry name" value="Peptidase_S1_PA"/>
</dbReference>
<sequence length="356" mass="35007">MAGAAVVALVAGGVGGVIGAQLDDDPVARDLGPSVQAPIIAEQEPAGTPVAAATVSELDVVGIAERVGPSVVTITSLIEGRVFGTGSGVIITADGEIITNAHVIDGADEVRVRLDGETEPRTATVLAADEPNDLALLRIDATGLPAATIAPPDSIQVGEPVVAIGFALALDGGASVTTGVVSALERTLVTEIGALGGLIQTDAAISSGNSGGPLVNADGQVVGINTAVATGSATRSATNVGFAISSRVLLDEIELLRAAAAGQEVAEGFLGVAIEERSDGGAGAVIAEVTPGSPAAEAGVRVGDVVVEADGRPVGGQGGLISAIRDGRPGETITLTVLRDGELVDLSAMLVERPAE</sequence>
<evidence type="ECO:0000256" key="1">
    <source>
        <dbReference type="ARBA" id="ARBA00010541"/>
    </source>
</evidence>
<evidence type="ECO:0000313" key="5">
    <source>
        <dbReference type="EMBL" id="CAB4559272.1"/>
    </source>
</evidence>
<comment type="similarity">
    <text evidence="1">Belongs to the peptidase S1C family.</text>
</comment>
<organism evidence="5">
    <name type="scientific">freshwater metagenome</name>
    <dbReference type="NCBI Taxonomy" id="449393"/>
    <lineage>
        <taxon>unclassified sequences</taxon>
        <taxon>metagenomes</taxon>
        <taxon>ecological metagenomes</taxon>
    </lineage>
</organism>
<gene>
    <name evidence="5" type="ORF">UFOPK1493_01650</name>
</gene>
<dbReference type="Gene3D" id="2.30.42.10">
    <property type="match status" value="1"/>
</dbReference>